<dbReference type="InterPro" id="IPR027417">
    <property type="entry name" value="P-loop_NTPase"/>
</dbReference>
<evidence type="ECO:0000313" key="2">
    <source>
        <dbReference type="Proteomes" id="UP000324358"/>
    </source>
</evidence>
<organism evidence="1 2">
    <name type="scientific">Bizionia algoritergicola</name>
    <dbReference type="NCBI Taxonomy" id="291187"/>
    <lineage>
        <taxon>Bacteria</taxon>
        <taxon>Pseudomonadati</taxon>
        <taxon>Bacteroidota</taxon>
        <taxon>Flavobacteriia</taxon>
        <taxon>Flavobacteriales</taxon>
        <taxon>Flavobacteriaceae</taxon>
        <taxon>Bizionia</taxon>
    </lineage>
</organism>
<proteinExistence type="predicted"/>
<comment type="caution">
    <text evidence="1">The sequence shown here is derived from an EMBL/GenBank/DDBJ whole genome shotgun (WGS) entry which is preliminary data.</text>
</comment>
<dbReference type="AlphaFoldDB" id="A0A5D0R0M4"/>
<dbReference type="Proteomes" id="UP000324358">
    <property type="component" value="Unassembled WGS sequence"/>
</dbReference>
<evidence type="ECO:0008006" key="3">
    <source>
        <dbReference type="Google" id="ProtNLM"/>
    </source>
</evidence>
<reference evidence="1 2" key="1">
    <citation type="submission" date="2019-08" db="EMBL/GenBank/DDBJ databases">
        <title>Genomes of Antarctic Bizionia species.</title>
        <authorList>
            <person name="Bowman J.P."/>
        </authorList>
    </citation>
    <scope>NUCLEOTIDE SEQUENCE [LARGE SCALE GENOMIC DNA]</scope>
    <source>
        <strain evidence="1 2">APA-1</strain>
    </source>
</reference>
<evidence type="ECO:0000313" key="1">
    <source>
        <dbReference type="EMBL" id="TYB75080.1"/>
    </source>
</evidence>
<dbReference type="OrthoDB" id="7062607at2"/>
<dbReference type="Pfam" id="PF13469">
    <property type="entry name" value="Sulfotransfer_3"/>
    <property type="match status" value="1"/>
</dbReference>
<protein>
    <recommendedName>
        <fullName evidence="3">Sulfotransferase</fullName>
    </recommendedName>
</protein>
<dbReference type="SUPFAM" id="SSF52540">
    <property type="entry name" value="P-loop containing nucleoside triphosphate hydrolases"/>
    <property type="match status" value="1"/>
</dbReference>
<name>A0A5D0R0M4_9FLAO</name>
<keyword evidence="2" id="KW-1185">Reference proteome</keyword>
<accession>A0A5D0R0M4</accession>
<dbReference type="EMBL" id="VSKL01000001">
    <property type="protein sequence ID" value="TYB75080.1"/>
    <property type="molecule type" value="Genomic_DNA"/>
</dbReference>
<sequence>MYTINLQYIKSAFLKKKNILYLLGSGRSGTTLLATILNSTNDITTSGEVHQFYTYLQNKSTCSCGDVVCECDFWSDVITDLNVSEDEIHTFQKKQNNEEGHRYILSILLGRKASADYIASQERLFTAISNHTNKNWILDSSKYIGRFLLLNQIPSLKVKGIYVVRDVRGVINSFNKQVQTPKKPINTIFYYLLTNFFGQLVCWIHKDVIKLKYEDFIDNPHDHTQYIYSKLLDQNNDDVTLNDVFEMPHIIGGNRLKSSKTIKIKKDTAWKTTISRPKQILYYLLCLPFMLLNRYKL</sequence>
<gene>
    <name evidence="1" type="ORF">ES675_02805</name>
</gene>
<dbReference type="Gene3D" id="3.40.50.300">
    <property type="entry name" value="P-loop containing nucleotide triphosphate hydrolases"/>
    <property type="match status" value="1"/>
</dbReference>